<gene>
    <name evidence="14" type="primary">ATP8</name>
</gene>
<evidence type="ECO:0000256" key="13">
    <source>
        <dbReference type="SAM" id="Phobius"/>
    </source>
</evidence>
<geneLocation type="mitochondrion" evidence="14"/>
<comment type="similarity">
    <text evidence="2 12">Belongs to the ATPase protein 8 family.</text>
</comment>
<sequence length="51" mass="6492">MPQMAPMNWLMLFFMFMMIFLMFNCFNYFNFMKTYKNNLKSKSNLNIIWKW</sequence>
<evidence type="ECO:0000256" key="7">
    <source>
        <dbReference type="ARBA" id="ARBA00022781"/>
    </source>
</evidence>
<evidence type="ECO:0000256" key="8">
    <source>
        <dbReference type="ARBA" id="ARBA00022989"/>
    </source>
</evidence>
<feature type="transmembrane region" description="Helical" evidence="13">
    <location>
        <begin position="12"/>
        <end position="31"/>
    </location>
</feature>
<dbReference type="EMBL" id="KM586244">
    <property type="protein sequence ID" value="AJG02507.1"/>
    <property type="molecule type" value="Genomic_DNA"/>
</dbReference>
<organism evidence="14">
    <name type="scientific">Tychus niger</name>
    <dbReference type="NCBI Taxonomy" id="879063"/>
    <lineage>
        <taxon>Eukaryota</taxon>
        <taxon>Metazoa</taxon>
        <taxon>Ecdysozoa</taxon>
        <taxon>Arthropoda</taxon>
        <taxon>Hexapoda</taxon>
        <taxon>Insecta</taxon>
        <taxon>Pterygota</taxon>
        <taxon>Neoptera</taxon>
        <taxon>Endopterygota</taxon>
        <taxon>Coleoptera</taxon>
        <taxon>Polyphaga</taxon>
        <taxon>Staphyliniformia</taxon>
        <taxon>Staphylinidae</taxon>
        <taxon>Omaliinae group</taxon>
        <taxon>Pselaphinae</taxon>
        <taxon>Tychus</taxon>
    </lineage>
</organism>
<evidence type="ECO:0000256" key="12">
    <source>
        <dbReference type="RuleBase" id="RU003661"/>
    </source>
</evidence>
<keyword evidence="8 13" id="KW-1133">Transmembrane helix</keyword>
<keyword evidence="9 12" id="KW-0406">Ion transport</keyword>
<protein>
    <recommendedName>
        <fullName evidence="12">ATP synthase complex subunit 8</fullName>
    </recommendedName>
</protein>
<dbReference type="GO" id="GO:0015078">
    <property type="term" value="F:proton transmembrane transporter activity"/>
    <property type="evidence" value="ECO:0007669"/>
    <property type="project" value="InterPro"/>
</dbReference>
<dbReference type="GO" id="GO:0015986">
    <property type="term" value="P:proton motive force-driven ATP synthesis"/>
    <property type="evidence" value="ECO:0007669"/>
    <property type="project" value="InterPro"/>
</dbReference>
<name>A0A0M3LRP6_9COLE</name>
<evidence type="ECO:0000256" key="2">
    <source>
        <dbReference type="ARBA" id="ARBA00008892"/>
    </source>
</evidence>
<keyword evidence="4 12" id="KW-0813">Transport</keyword>
<dbReference type="GO" id="GO:0045259">
    <property type="term" value="C:proton-transporting ATP synthase complex"/>
    <property type="evidence" value="ECO:0007669"/>
    <property type="project" value="UniProtKB-KW"/>
</dbReference>
<keyword evidence="11 13" id="KW-0472">Membrane</keyword>
<evidence type="ECO:0000256" key="6">
    <source>
        <dbReference type="ARBA" id="ARBA00022692"/>
    </source>
</evidence>
<dbReference type="InterPro" id="IPR001421">
    <property type="entry name" value="ATP8_metazoa"/>
</dbReference>
<evidence type="ECO:0000256" key="10">
    <source>
        <dbReference type="ARBA" id="ARBA00023128"/>
    </source>
</evidence>
<keyword evidence="5 12" id="KW-0138">CF(0)</keyword>
<keyword evidence="10 12" id="KW-0496">Mitochondrion</keyword>
<accession>A0A0M3LRP6</accession>
<evidence type="ECO:0000313" key="14">
    <source>
        <dbReference type="EMBL" id="AJG02507.1"/>
    </source>
</evidence>
<dbReference type="GO" id="GO:0031966">
    <property type="term" value="C:mitochondrial membrane"/>
    <property type="evidence" value="ECO:0007669"/>
    <property type="project" value="UniProtKB-SubCell"/>
</dbReference>
<evidence type="ECO:0000256" key="5">
    <source>
        <dbReference type="ARBA" id="ARBA00022547"/>
    </source>
</evidence>
<comment type="subunit">
    <text evidence="3">F-type ATPases have 2 components, CF(1) - the catalytic core - and CF(0) - the membrane proton channel.</text>
</comment>
<evidence type="ECO:0000256" key="3">
    <source>
        <dbReference type="ARBA" id="ARBA00011291"/>
    </source>
</evidence>
<comment type="subcellular location">
    <subcellularLocation>
        <location evidence="1 12">Mitochondrion membrane</location>
        <topology evidence="1 12">Single-pass membrane protein</topology>
    </subcellularLocation>
</comment>
<evidence type="ECO:0000256" key="11">
    <source>
        <dbReference type="ARBA" id="ARBA00023136"/>
    </source>
</evidence>
<dbReference type="AlphaFoldDB" id="A0A0M3LRP6"/>
<keyword evidence="7 12" id="KW-0375">Hydrogen ion transport</keyword>
<reference evidence="14" key="1">
    <citation type="submission" date="2014-09" db="EMBL/GenBank/DDBJ databases">
        <title>Mitogenomics of the Coleoptera under dense taxon sampling.</title>
        <authorList>
            <person name="Timmermans M.J.T.N."/>
            <person name="Lim J."/>
            <person name="Dodsworth S."/>
            <person name="Haran J."/>
            <person name="Ahrens D."/>
            <person name="Bocak L."/>
            <person name="London A."/>
            <person name="Culverwell L."/>
            <person name="Vogler A.P."/>
        </authorList>
    </citation>
    <scope>NUCLEOTIDE SEQUENCE</scope>
</reference>
<dbReference type="Pfam" id="PF00895">
    <property type="entry name" value="ATP-synt_8"/>
    <property type="match status" value="1"/>
</dbReference>
<evidence type="ECO:0000256" key="1">
    <source>
        <dbReference type="ARBA" id="ARBA00004304"/>
    </source>
</evidence>
<keyword evidence="6 12" id="KW-0812">Transmembrane</keyword>
<proteinExistence type="inferred from homology"/>
<evidence type="ECO:0000256" key="9">
    <source>
        <dbReference type="ARBA" id="ARBA00023065"/>
    </source>
</evidence>
<evidence type="ECO:0000256" key="4">
    <source>
        <dbReference type="ARBA" id="ARBA00022448"/>
    </source>
</evidence>